<dbReference type="SMART" id="SM00388">
    <property type="entry name" value="HisKA"/>
    <property type="match status" value="1"/>
</dbReference>
<evidence type="ECO:0000256" key="9">
    <source>
        <dbReference type="ARBA" id="ARBA00022777"/>
    </source>
</evidence>
<dbReference type="AlphaFoldDB" id="A0A559K6M2"/>
<evidence type="ECO:0000313" key="20">
    <source>
        <dbReference type="EMBL" id="TVY07795.1"/>
    </source>
</evidence>
<dbReference type="InterPro" id="IPR050398">
    <property type="entry name" value="HssS/ArlS-like"/>
</dbReference>
<dbReference type="InterPro" id="IPR004358">
    <property type="entry name" value="Sig_transdc_His_kin-like_C"/>
</dbReference>
<dbReference type="GO" id="GO:0005524">
    <property type="term" value="F:ATP binding"/>
    <property type="evidence" value="ECO:0007669"/>
    <property type="project" value="UniProtKB-KW"/>
</dbReference>
<sequence length="461" mass="51869">MMKSLYSRVVFTFVTAVVFGLVLAFVLTSYLFSERLSEQFHSEVFGFAEDLADMYGRMNGVDLDSYLRSRKILNSYYVSLFSPAGAEKAYGYKEALKRKRTISPDMVQQVLQGERAIEQEKSSSDFVVGYPVLASNGQRYALFLQPVFPETRNNVKAVLFTSLAVVLLGGSLFIMVAARYLVDPLKLMSQSARRIAKGNFEISLSGLQRKDELGELARSFYDMAGELKQLEHMRSDFVSNVSHEIQSPLTSIAGFSKVLQNTSMSEAERNSYLAIIQAEAQRVSRLSENLLKLASLESAHHPFQPRTYELDEQLRSVIVGMEPIWSVKDIEFELDLPVTKIHADEDQLHQVWMNLLGNSLKFTPHGGTVKVKLETSMNDISVTIRDNGIGMTKEDQERIFERFYKADRARRPDESGSGLGLAIVKKIVDLHHGTIRVTSEWGKGSAFTVVLPGFQTLTKKK</sequence>
<evidence type="ECO:0000256" key="13">
    <source>
        <dbReference type="ARBA" id="ARBA00023026"/>
    </source>
</evidence>
<proteinExistence type="predicted"/>
<dbReference type="OrthoDB" id="9813151at2"/>
<dbReference type="EC" id="2.7.13.3" evidence="3"/>
<feature type="transmembrane region" description="Helical" evidence="17">
    <location>
        <begin position="9"/>
        <end position="32"/>
    </location>
</feature>
<dbReference type="CDD" id="cd00082">
    <property type="entry name" value="HisKA"/>
    <property type="match status" value="1"/>
</dbReference>
<evidence type="ECO:0000256" key="2">
    <source>
        <dbReference type="ARBA" id="ARBA00004651"/>
    </source>
</evidence>
<evidence type="ECO:0000256" key="17">
    <source>
        <dbReference type="SAM" id="Phobius"/>
    </source>
</evidence>
<organism evidence="20 21">
    <name type="scientific">Paenibacillus cremeus</name>
    <dbReference type="NCBI Taxonomy" id="2163881"/>
    <lineage>
        <taxon>Bacteria</taxon>
        <taxon>Bacillati</taxon>
        <taxon>Bacillota</taxon>
        <taxon>Bacilli</taxon>
        <taxon>Bacillales</taxon>
        <taxon>Paenibacillaceae</taxon>
        <taxon>Paenibacillus</taxon>
    </lineage>
</organism>
<evidence type="ECO:0000256" key="8">
    <source>
        <dbReference type="ARBA" id="ARBA00022741"/>
    </source>
</evidence>
<gene>
    <name evidence="20" type="ORF">FPZ49_21790</name>
</gene>
<feature type="domain" description="Histidine kinase" evidence="18">
    <location>
        <begin position="240"/>
        <end position="455"/>
    </location>
</feature>
<evidence type="ECO:0000256" key="1">
    <source>
        <dbReference type="ARBA" id="ARBA00000085"/>
    </source>
</evidence>
<dbReference type="PANTHER" id="PTHR45528:SF11">
    <property type="entry name" value="HISTIDINE KINASE"/>
    <property type="match status" value="1"/>
</dbReference>
<keyword evidence="11 17" id="KW-1133">Transmembrane helix</keyword>
<keyword evidence="14 17" id="KW-0472">Membrane</keyword>
<dbReference type="Proteomes" id="UP000317036">
    <property type="component" value="Unassembled WGS sequence"/>
</dbReference>
<dbReference type="RefSeq" id="WP_144850873.1">
    <property type="nucleotide sequence ID" value="NZ_VNJI01000031.1"/>
</dbReference>
<dbReference type="Pfam" id="PF02518">
    <property type="entry name" value="HATPase_c"/>
    <property type="match status" value="1"/>
</dbReference>
<keyword evidence="5" id="KW-0597">Phosphoprotein</keyword>
<feature type="domain" description="HAMP" evidence="19">
    <location>
        <begin position="179"/>
        <end position="232"/>
    </location>
</feature>
<dbReference type="InterPro" id="IPR003660">
    <property type="entry name" value="HAMP_dom"/>
</dbReference>
<name>A0A559K6M2_9BACL</name>
<comment type="subcellular location">
    <subcellularLocation>
        <location evidence="2">Cell membrane</location>
        <topology evidence="2">Multi-pass membrane protein</topology>
    </subcellularLocation>
</comment>
<protein>
    <recommendedName>
        <fullName evidence="16">Heme sensor protein HssS</fullName>
        <ecNumber evidence="3">2.7.13.3</ecNumber>
    </recommendedName>
</protein>
<comment type="caution">
    <text evidence="20">The sequence shown here is derived from an EMBL/GenBank/DDBJ whole genome shotgun (WGS) entry which is preliminary data.</text>
</comment>
<dbReference type="PROSITE" id="PS50885">
    <property type="entry name" value="HAMP"/>
    <property type="match status" value="1"/>
</dbReference>
<evidence type="ECO:0000256" key="15">
    <source>
        <dbReference type="ARBA" id="ARBA00037219"/>
    </source>
</evidence>
<dbReference type="SUPFAM" id="SSF55874">
    <property type="entry name" value="ATPase domain of HSP90 chaperone/DNA topoisomerase II/histidine kinase"/>
    <property type="match status" value="1"/>
</dbReference>
<dbReference type="InterPro" id="IPR003594">
    <property type="entry name" value="HATPase_dom"/>
</dbReference>
<evidence type="ECO:0000256" key="3">
    <source>
        <dbReference type="ARBA" id="ARBA00012438"/>
    </source>
</evidence>
<dbReference type="Gene3D" id="1.10.287.130">
    <property type="match status" value="1"/>
</dbReference>
<evidence type="ECO:0000256" key="7">
    <source>
        <dbReference type="ARBA" id="ARBA00022692"/>
    </source>
</evidence>
<keyword evidence="4" id="KW-1003">Cell membrane</keyword>
<dbReference type="SMART" id="SM00387">
    <property type="entry name" value="HATPase_c"/>
    <property type="match status" value="1"/>
</dbReference>
<keyword evidence="6" id="KW-0808">Transferase</keyword>
<dbReference type="GO" id="GO:0005886">
    <property type="term" value="C:plasma membrane"/>
    <property type="evidence" value="ECO:0007669"/>
    <property type="project" value="UniProtKB-SubCell"/>
</dbReference>
<evidence type="ECO:0000256" key="11">
    <source>
        <dbReference type="ARBA" id="ARBA00022989"/>
    </source>
</evidence>
<keyword evidence="12" id="KW-0902">Two-component regulatory system</keyword>
<dbReference type="Pfam" id="PF00672">
    <property type="entry name" value="HAMP"/>
    <property type="match status" value="1"/>
</dbReference>
<keyword evidence="13" id="KW-0843">Virulence</keyword>
<dbReference type="Gene3D" id="3.30.565.10">
    <property type="entry name" value="Histidine kinase-like ATPase, C-terminal domain"/>
    <property type="match status" value="1"/>
</dbReference>
<evidence type="ECO:0000259" key="19">
    <source>
        <dbReference type="PROSITE" id="PS50885"/>
    </source>
</evidence>
<evidence type="ECO:0000256" key="12">
    <source>
        <dbReference type="ARBA" id="ARBA00023012"/>
    </source>
</evidence>
<feature type="transmembrane region" description="Helical" evidence="17">
    <location>
        <begin position="157"/>
        <end position="182"/>
    </location>
</feature>
<dbReference type="InterPro" id="IPR005467">
    <property type="entry name" value="His_kinase_dom"/>
</dbReference>
<dbReference type="FunFam" id="1.10.287.130:FF:000001">
    <property type="entry name" value="Two-component sensor histidine kinase"/>
    <property type="match status" value="1"/>
</dbReference>
<keyword evidence="21" id="KW-1185">Reference proteome</keyword>
<evidence type="ECO:0000256" key="4">
    <source>
        <dbReference type="ARBA" id="ARBA00022475"/>
    </source>
</evidence>
<dbReference type="InterPro" id="IPR036890">
    <property type="entry name" value="HATPase_C_sf"/>
</dbReference>
<dbReference type="PROSITE" id="PS50109">
    <property type="entry name" value="HIS_KIN"/>
    <property type="match status" value="1"/>
</dbReference>
<keyword evidence="9" id="KW-0418">Kinase</keyword>
<keyword evidence="7 17" id="KW-0812">Transmembrane</keyword>
<comment type="function">
    <text evidence="15">Member of the two-component regulatory system HssS/HssR involved in intracellular heme homeostasis and tempering of staphylococcal virulence. HssS functions as a heme sensor histidine kinase which is autophosphorylated at a histidine residue and transfers its phosphate group to an aspartate residue of HssR. HssR/HssS activates the expression of hrtAB, an efflux pump, in response to extracellular heme, hemin, hemoglobin or blood.</text>
</comment>
<dbReference type="InterPro" id="IPR003661">
    <property type="entry name" value="HisK_dim/P_dom"/>
</dbReference>
<dbReference type="GO" id="GO:0000155">
    <property type="term" value="F:phosphorelay sensor kinase activity"/>
    <property type="evidence" value="ECO:0007669"/>
    <property type="project" value="InterPro"/>
</dbReference>
<dbReference type="CDD" id="cd06225">
    <property type="entry name" value="HAMP"/>
    <property type="match status" value="1"/>
</dbReference>
<comment type="catalytic activity">
    <reaction evidence="1">
        <text>ATP + protein L-histidine = ADP + protein N-phospho-L-histidine.</text>
        <dbReference type="EC" id="2.7.13.3"/>
    </reaction>
</comment>
<dbReference type="PRINTS" id="PR00344">
    <property type="entry name" value="BCTRLSENSOR"/>
</dbReference>
<keyword evidence="8" id="KW-0547">Nucleotide-binding</keyword>
<dbReference type="FunFam" id="3.30.565.10:FF:000006">
    <property type="entry name" value="Sensor histidine kinase WalK"/>
    <property type="match status" value="1"/>
</dbReference>
<reference evidence="20 21" key="1">
    <citation type="submission" date="2019-07" db="EMBL/GenBank/DDBJ databases">
        <authorList>
            <person name="Kim J."/>
        </authorList>
    </citation>
    <scope>NUCLEOTIDE SEQUENCE [LARGE SCALE GENOMIC DNA]</scope>
    <source>
        <strain evidence="20 21">JC52</strain>
    </source>
</reference>
<evidence type="ECO:0000256" key="6">
    <source>
        <dbReference type="ARBA" id="ARBA00022679"/>
    </source>
</evidence>
<dbReference type="PANTHER" id="PTHR45528">
    <property type="entry name" value="SENSOR HISTIDINE KINASE CPXA"/>
    <property type="match status" value="1"/>
</dbReference>
<dbReference type="InterPro" id="IPR036097">
    <property type="entry name" value="HisK_dim/P_sf"/>
</dbReference>
<dbReference type="Gene3D" id="6.10.340.10">
    <property type="match status" value="1"/>
</dbReference>
<dbReference type="SUPFAM" id="SSF47384">
    <property type="entry name" value="Homodimeric domain of signal transducing histidine kinase"/>
    <property type="match status" value="1"/>
</dbReference>
<evidence type="ECO:0000313" key="21">
    <source>
        <dbReference type="Proteomes" id="UP000317036"/>
    </source>
</evidence>
<accession>A0A559K6M2</accession>
<evidence type="ECO:0000259" key="18">
    <source>
        <dbReference type="PROSITE" id="PS50109"/>
    </source>
</evidence>
<dbReference type="CDD" id="cd00075">
    <property type="entry name" value="HATPase"/>
    <property type="match status" value="1"/>
</dbReference>
<dbReference type="Pfam" id="PF00512">
    <property type="entry name" value="HisKA"/>
    <property type="match status" value="1"/>
</dbReference>
<evidence type="ECO:0000256" key="5">
    <source>
        <dbReference type="ARBA" id="ARBA00022553"/>
    </source>
</evidence>
<keyword evidence="10" id="KW-0067">ATP-binding</keyword>
<evidence type="ECO:0000256" key="16">
    <source>
        <dbReference type="ARBA" id="ARBA00040841"/>
    </source>
</evidence>
<evidence type="ECO:0000256" key="10">
    <source>
        <dbReference type="ARBA" id="ARBA00022840"/>
    </source>
</evidence>
<dbReference type="SUPFAM" id="SSF158472">
    <property type="entry name" value="HAMP domain-like"/>
    <property type="match status" value="1"/>
</dbReference>
<dbReference type="SMART" id="SM00304">
    <property type="entry name" value="HAMP"/>
    <property type="match status" value="1"/>
</dbReference>
<dbReference type="EMBL" id="VNJI01000031">
    <property type="protein sequence ID" value="TVY07795.1"/>
    <property type="molecule type" value="Genomic_DNA"/>
</dbReference>
<evidence type="ECO:0000256" key="14">
    <source>
        <dbReference type="ARBA" id="ARBA00023136"/>
    </source>
</evidence>